<evidence type="ECO:0000256" key="13">
    <source>
        <dbReference type="RuleBase" id="RU004273"/>
    </source>
</evidence>
<organism evidence="15 16">
    <name type="scientific">Pantherophis guttatus</name>
    <name type="common">Corn snake</name>
    <name type="synonym">Elaphe guttata</name>
    <dbReference type="NCBI Taxonomy" id="94885"/>
    <lineage>
        <taxon>Eukaryota</taxon>
        <taxon>Metazoa</taxon>
        <taxon>Chordata</taxon>
        <taxon>Craniata</taxon>
        <taxon>Vertebrata</taxon>
        <taxon>Euteleostomi</taxon>
        <taxon>Lepidosauria</taxon>
        <taxon>Squamata</taxon>
        <taxon>Bifurcata</taxon>
        <taxon>Unidentata</taxon>
        <taxon>Episquamata</taxon>
        <taxon>Toxicofera</taxon>
        <taxon>Serpentes</taxon>
        <taxon>Colubroidea</taxon>
        <taxon>Colubridae</taxon>
        <taxon>Colubrinae</taxon>
        <taxon>Pantherophis</taxon>
    </lineage>
</organism>
<comment type="similarity">
    <text evidence="3 13">Belongs to the PPP phosphatase family.</text>
</comment>
<keyword evidence="4" id="KW-0479">Metal-binding</keyword>
<dbReference type="PROSITE" id="PS50096">
    <property type="entry name" value="IQ"/>
    <property type="match status" value="1"/>
</dbReference>
<dbReference type="PRINTS" id="PR00114">
    <property type="entry name" value="STPHPHTASE"/>
</dbReference>
<dbReference type="InterPro" id="IPR002048">
    <property type="entry name" value="EF_hand_dom"/>
</dbReference>
<evidence type="ECO:0000256" key="12">
    <source>
        <dbReference type="ARBA" id="ARBA00048336"/>
    </source>
</evidence>
<gene>
    <name evidence="16" type="primary">PPEF1</name>
</gene>
<dbReference type="InterPro" id="IPR029052">
    <property type="entry name" value="Metallo-depent_PP-like"/>
</dbReference>
<keyword evidence="8" id="KW-0460">Magnesium</keyword>
<evidence type="ECO:0000256" key="9">
    <source>
        <dbReference type="ARBA" id="ARBA00022912"/>
    </source>
</evidence>
<dbReference type="GO" id="GO:0005506">
    <property type="term" value="F:iron ion binding"/>
    <property type="evidence" value="ECO:0007669"/>
    <property type="project" value="InterPro"/>
</dbReference>
<dbReference type="OMA" id="SHDNEIN"/>
<dbReference type="GO" id="GO:0005509">
    <property type="term" value="F:calcium ion binding"/>
    <property type="evidence" value="ECO:0007669"/>
    <property type="project" value="InterPro"/>
</dbReference>
<dbReference type="SUPFAM" id="SSF56300">
    <property type="entry name" value="Metallo-dependent phosphatases"/>
    <property type="match status" value="2"/>
</dbReference>
<dbReference type="GO" id="GO:0030145">
    <property type="term" value="F:manganese ion binding"/>
    <property type="evidence" value="ECO:0007669"/>
    <property type="project" value="InterPro"/>
</dbReference>
<feature type="domain" description="EF-hand" evidence="14">
    <location>
        <begin position="720"/>
        <end position="755"/>
    </location>
</feature>
<dbReference type="Pfam" id="PF00149">
    <property type="entry name" value="Metallophos"/>
    <property type="match status" value="2"/>
</dbReference>
<dbReference type="OrthoDB" id="442428at2759"/>
<dbReference type="GO" id="GO:0004722">
    <property type="term" value="F:protein serine/threonine phosphatase activity"/>
    <property type="evidence" value="ECO:0007669"/>
    <property type="project" value="UniProtKB-EC"/>
</dbReference>
<evidence type="ECO:0000259" key="14">
    <source>
        <dbReference type="PROSITE" id="PS50222"/>
    </source>
</evidence>
<dbReference type="Pfam" id="PF00612">
    <property type="entry name" value="IQ"/>
    <property type="match status" value="1"/>
</dbReference>
<dbReference type="PIRSF" id="PIRSF000912">
    <property type="entry name" value="PPEF"/>
    <property type="match status" value="1"/>
</dbReference>
<dbReference type="FunCoup" id="A0A6P9DDC8">
    <property type="interactions" value="90"/>
</dbReference>
<comment type="cofactor">
    <cofactor evidence="2">
        <name>Mg(2+)</name>
        <dbReference type="ChEBI" id="CHEBI:18420"/>
    </cofactor>
</comment>
<dbReference type="InterPro" id="IPR013235">
    <property type="entry name" value="PPP_dom"/>
</dbReference>
<dbReference type="SMART" id="SM00054">
    <property type="entry name" value="EFh"/>
    <property type="match status" value="3"/>
</dbReference>
<evidence type="ECO:0000256" key="3">
    <source>
        <dbReference type="ARBA" id="ARBA00008294"/>
    </source>
</evidence>
<dbReference type="KEGG" id="pgut:117675556"/>
<dbReference type="RefSeq" id="XP_034290211.1">
    <property type="nucleotide sequence ID" value="XM_034434320.2"/>
</dbReference>
<dbReference type="CDD" id="cd00051">
    <property type="entry name" value="EFh"/>
    <property type="match status" value="1"/>
</dbReference>
<dbReference type="CDD" id="cd23767">
    <property type="entry name" value="IQCD"/>
    <property type="match status" value="1"/>
</dbReference>
<dbReference type="GO" id="GO:0050906">
    <property type="term" value="P:detection of stimulus involved in sensory perception"/>
    <property type="evidence" value="ECO:0007669"/>
    <property type="project" value="InterPro"/>
</dbReference>
<reference evidence="16" key="1">
    <citation type="submission" date="2025-08" db="UniProtKB">
        <authorList>
            <consortium name="RefSeq"/>
        </authorList>
    </citation>
    <scope>IDENTIFICATION</scope>
    <source>
        <tissue evidence="16">Blood</tissue>
    </source>
</reference>
<dbReference type="Gene3D" id="3.60.21.10">
    <property type="match status" value="2"/>
</dbReference>
<dbReference type="FunFam" id="1.10.238.10:FF:000164">
    <property type="entry name" value="Serine/threonine-protein phosphatase with EF-hands"/>
    <property type="match status" value="1"/>
</dbReference>
<dbReference type="SUPFAM" id="SSF47473">
    <property type="entry name" value="EF-hand"/>
    <property type="match status" value="1"/>
</dbReference>
<feature type="domain" description="EF-hand" evidence="14">
    <location>
        <begin position="680"/>
        <end position="715"/>
    </location>
</feature>
<proteinExistence type="inferred from homology"/>
<comment type="cofactor">
    <cofactor evidence="1">
        <name>Mn(2+)</name>
        <dbReference type="ChEBI" id="CHEBI:29035"/>
    </cofactor>
</comment>
<dbReference type="Pfam" id="PF13499">
    <property type="entry name" value="EF-hand_7"/>
    <property type="match status" value="1"/>
</dbReference>
<dbReference type="PROSITE" id="PS00018">
    <property type="entry name" value="EF_HAND_1"/>
    <property type="match status" value="2"/>
</dbReference>
<dbReference type="PANTHER" id="PTHR45668:SF1">
    <property type="entry name" value="SERINE_THREONINE-PROTEIN PHOSPHATASE WITH EF-HANDS 1"/>
    <property type="match status" value="1"/>
</dbReference>
<evidence type="ECO:0000313" key="16">
    <source>
        <dbReference type="RefSeq" id="XP_034290211.1"/>
    </source>
</evidence>
<dbReference type="Proteomes" id="UP001652622">
    <property type="component" value="Unplaced"/>
</dbReference>
<dbReference type="InterPro" id="IPR051134">
    <property type="entry name" value="PPP_phosphatase"/>
</dbReference>
<dbReference type="Pfam" id="PF08321">
    <property type="entry name" value="PPP5"/>
    <property type="match status" value="1"/>
</dbReference>
<comment type="catalytic activity">
    <reaction evidence="11">
        <text>O-phospho-L-seryl-[protein] + H2O = L-seryl-[protein] + phosphate</text>
        <dbReference type="Rhea" id="RHEA:20629"/>
        <dbReference type="Rhea" id="RHEA-COMP:9863"/>
        <dbReference type="Rhea" id="RHEA-COMP:11604"/>
        <dbReference type="ChEBI" id="CHEBI:15377"/>
        <dbReference type="ChEBI" id="CHEBI:29999"/>
        <dbReference type="ChEBI" id="CHEBI:43474"/>
        <dbReference type="ChEBI" id="CHEBI:83421"/>
        <dbReference type="EC" id="3.1.3.16"/>
    </reaction>
</comment>
<evidence type="ECO:0000256" key="11">
    <source>
        <dbReference type="ARBA" id="ARBA00047761"/>
    </source>
</evidence>
<dbReference type="InterPro" id="IPR006186">
    <property type="entry name" value="Ser/Thr-sp_prot-phosphatase"/>
</dbReference>
<dbReference type="EC" id="3.1.3.16" evidence="13"/>
<evidence type="ECO:0000256" key="4">
    <source>
        <dbReference type="ARBA" id="ARBA00022723"/>
    </source>
</evidence>
<name>A0A6P9DDC8_PANGU</name>
<evidence type="ECO:0000256" key="2">
    <source>
        <dbReference type="ARBA" id="ARBA00001946"/>
    </source>
</evidence>
<evidence type="ECO:0000256" key="10">
    <source>
        <dbReference type="ARBA" id="ARBA00023211"/>
    </source>
</evidence>
<dbReference type="PROSITE" id="PS50222">
    <property type="entry name" value="EF_HAND_2"/>
    <property type="match status" value="2"/>
</dbReference>
<evidence type="ECO:0000256" key="1">
    <source>
        <dbReference type="ARBA" id="ARBA00001936"/>
    </source>
</evidence>
<evidence type="ECO:0000256" key="5">
    <source>
        <dbReference type="ARBA" id="ARBA00022737"/>
    </source>
</evidence>
<dbReference type="CTD" id="5475"/>
<keyword evidence="9" id="KW-0904">Protein phosphatase</keyword>
<dbReference type="SMART" id="SM00156">
    <property type="entry name" value="PP2Ac"/>
    <property type="match status" value="1"/>
</dbReference>
<dbReference type="InParanoid" id="A0A6P9DDC8"/>
<keyword evidence="7" id="KW-0106">Calcium</keyword>
<keyword evidence="10" id="KW-0464">Manganese</keyword>
<accession>A0A6P9DDC8</accession>
<dbReference type="InterPro" id="IPR011992">
    <property type="entry name" value="EF-hand-dom_pair"/>
</dbReference>
<evidence type="ECO:0000256" key="7">
    <source>
        <dbReference type="ARBA" id="ARBA00022837"/>
    </source>
</evidence>
<keyword evidence="15" id="KW-1185">Reference proteome</keyword>
<dbReference type="AlphaFoldDB" id="A0A6P9DDC8"/>
<dbReference type="Gene3D" id="1.10.238.10">
    <property type="entry name" value="EF-hand"/>
    <property type="match status" value="1"/>
</dbReference>
<dbReference type="PROSITE" id="PS00125">
    <property type="entry name" value="SER_THR_PHOSPHATASE"/>
    <property type="match status" value="1"/>
</dbReference>
<protein>
    <recommendedName>
        <fullName evidence="13">Serine/threonine-protein phosphatase</fullName>
        <ecNumber evidence="13">3.1.3.16</ecNumber>
    </recommendedName>
</protein>
<comment type="catalytic activity">
    <reaction evidence="12 13">
        <text>O-phospho-L-threonyl-[protein] + H2O = L-threonyl-[protein] + phosphate</text>
        <dbReference type="Rhea" id="RHEA:47004"/>
        <dbReference type="Rhea" id="RHEA-COMP:11060"/>
        <dbReference type="Rhea" id="RHEA-COMP:11605"/>
        <dbReference type="ChEBI" id="CHEBI:15377"/>
        <dbReference type="ChEBI" id="CHEBI:30013"/>
        <dbReference type="ChEBI" id="CHEBI:43474"/>
        <dbReference type="ChEBI" id="CHEBI:61977"/>
        <dbReference type="EC" id="3.1.3.16"/>
    </reaction>
</comment>
<keyword evidence="6 13" id="KW-0378">Hydrolase</keyword>
<evidence type="ECO:0000256" key="8">
    <source>
        <dbReference type="ARBA" id="ARBA00022842"/>
    </source>
</evidence>
<dbReference type="InterPro" id="IPR018247">
    <property type="entry name" value="EF_Hand_1_Ca_BS"/>
</dbReference>
<keyword evidence="5" id="KW-0677">Repeat</keyword>
<dbReference type="InterPro" id="IPR000048">
    <property type="entry name" value="IQ_motif_EF-hand-BS"/>
</dbReference>
<dbReference type="PANTHER" id="PTHR45668">
    <property type="entry name" value="SERINE/THREONINE-PROTEIN PHOSPHATASE 5-RELATED"/>
    <property type="match status" value="1"/>
</dbReference>
<evidence type="ECO:0000256" key="6">
    <source>
        <dbReference type="ARBA" id="ARBA00022801"/>
    </source>
</evidence>
<dbReference type="InterPro" id="IPR004843">
    <property type="entry name" value="Calcineurin-like_PHP"/>
</dbReference>
<evidence type="ECO:0000313" key="15">
    <source>
        <dbReference type="Proteomes" id="UP001652622"/>
    </source>
</evidence>
<dbReference type="InterPro" id="IPR012008">
    <property type="entry name" value="Ser/Thr-Pase_EF-hand_contain"/>
</dbReference>
<sequence length="762" mass="87396">MGCGTSGTKSQTSKSKKAIKATILIQRWYRSYMARLEMRRRYSLTIFQSIEYADEQAQMQLSKFFTFMLDHFTQTNKTDPEISSHFFSTSSDYAISNSDHAMIEYERIIEVPTSYHGPHLCFPLTVADTEVLLQAFKDQQQLHARYVLQLFHETRKVLQQMPNINHLSTSYAKEVTICELASVGLLEECFPTLLGPPQSFHSDIVCPAFLCLPDSCFGLQQHLERSFSLECDLHGKLDDLLLIFYKNGLPSEENPYVFNGDFVDRGKNSMEILIILFAFLLVYPNHFHLNRGNHEDHLMNLRYGFTKEIMKKYKTYGKPILHLLEDVYSWLPLATIIDNQVLILHGGISDTTDLKFLNSFHRNKLKSLLRPVKSNMEAIYEPQKTSINLTESKKCNSGQDISKKNVIKSTSASCERRLNAKEVGDIKSNLDGTHNITSTSSFQNVQCLKPYNLITTNASPELTAKEREQVMDILWSDPKHQNGCLPNKIRGGGCYFGPDITARLLQRYNLKLLIRSHQCKQEGYEISHNGKVITIFSASNYYEEGSNRGAYIKLNPDLIPHFVQYQVSKSTCKQTLHQRVTAIEFSALKGLREKLYTHKSDLIAAFTHYDPICTGRISLSQWTSAMESVLNLDIPWRTLHSRLVCLASDGSVEYLSCFDNLEIILPIKEVQPYLVETLCRYKADLEIIFNMIDQDHSGLISADEFRQTWKLFNAHVKNDVSDESIDSLARTMDFNKDGSIDFNEFLEAFHIVHKFSYNYQLS</sequence>
<dbReference type="GeneID" id="117675556"/>